<keyword evidence="2" id="KW-0645">Protease</keyword>
<protein>
    <recommendedName>
        <fullName evidence="8">Peptidase A1 domain-containing protein</fullName>
    </recommendedName>
</protein>
<proteinExistence type="inferred from homology"/>
<keyword evidence="3" id="KW-0064">Aspartyl protease</keyword>
<evidence type="ECO:0000313" key="10">
    <source>
        <dbReference type="Proteomes" id="UP001152523"/>
    </source>
</evidence>
<feature type="signal peptide" evidence="7">
    <location>
        <begin position="1"/>
        <end position="19"/>
    </location>
</feature>
<evidence type="ECO:0000256" key="1">
    <source>
        <dbReference type="ARBA" id="ARBA00007447"/>
    </source>
</evidence>
<dbReference type="InterPro" id="IPR001969">
    <property type="entry name" value="Aspartic_peptidase_AS"/>
</dbReference>
<dbReference type="FunFam" id="2.40.70.10:FF:000073">
    <property type="entry name" value="Aspartic proteinase PCS1"/>
    <property type="match status" value="1"/>
</dbReference>
<dbReference type="InterPro" id="IPR033121">
    <property type="entry name" value="PEPTIDASE_A1"/>
</dbReference>
<feature type="domain" description="Peptidase A1" evidence="8">
    <location>
        <begin position="63"/>
        <end position="417"/>
    </location>
</feature>
<comment type="caution">
    <text evidence="9">The sequence shown here is derived from an EMBL/GenBank/DDBJ whole genome shotgun (WGS) entry which is preliminary data.</text>
</comment>
<dbReference type="PANTHER" id="PTHR47965">
    <property type="entry name" value="ASPARTYL PROTEASE-RELATED"/>
    <property type="match status" value="1"/>
</dbReference>
<keyword evidence="5" id="KW-0325">Glycoprotein</keyword>
<dbReference type="PROSITE" id="PS51767">
    <property type="entry name" value="PEPTIDASE_A1"/>
    <property type="match status" value="1"/>
</dbReference>
<dbReference type="PROSITE" id="PS00141">
    <property type="entry name" value="ASP_PROTEASE"/>
    <property type="match status" value="1"/>
</dbReference>
<dbReference type="Pfam" id="PF14543">
    <property type="entry name" value="TAXi_N"/>
    <property type="match status" value="1"/>
</dbReference>
<dbReference type="GO" id="GO:0004190">
    <property type="term" value="F:aspartic-type endopeptidase activity"/>
    <property type="evidence" value="ECO:0007669"/>
    <property type="project" value="UniProtKB-KW"/>
</dbReference>
<organism evidence="9 10">
    <name type="scientific">Cuscuta epithymum</name>
    <dbReference type="NCBI Taxonomy" id="186058"/>
    <lineage>
        <taxon>Eukaryota</taxon>
        <taxon>Viridiplantae</taxon>
        <taxon>Streptophyta</taxon>
        <taxon>Embryophyta</taxon>
        <taxon>Tracheophyta</taxon>
        <taxon>Spermatophyta</taxon>
        <taxon>Magnoliopsida</taxon>
        <taxon>eudicotyledons</taxon>
        <taxon>Gunneridae</taxon>
        <taxon>Pentapetalae</taxon>
        <taxon>asterids</taxon>
        <taxon>lamiids</taxon>
        <taxon>Solanales</taxon>
        <taxon>Convolvulaceae</taxon>
        <taxon>Cuscuteae</taxon>
        <taxon>Cuscuta</taxon>
        <taxon>Cuscuta subgen. Cuscuta</taxon>
    </lineage>
</organism>
<sequence>MILQRLFSVLILTCSICLSSCPGTLEMRNAKKSMALPLKAQGMKSRSYLGDPLHLKITQNVTLTVSLAVGSPPQMVTMVLDTGSELSYLRCHGTQNKQPVFDPNRSPSYSPVTCLSPDCNNQLRKQESSITTGCSPSNNCTAGVSFADLGSVDTSLAKDTISIAGSNFNDTAFGCMDLGSSSNSGEDSKTTGLMGMNLGSLSFVSQMGFKTFSYCISSSDNSGLLVLGDSGFSRAKPLNYTPLVLLKSTSPNYNRVAYTVNLTGIKVADKLIPVSQSAFRIAGNGAGQTMVDSGTQFTYLLEEAYTALKNEFWNQTKEILEVCHGYVFQGAMDLCFRVRSNQTSLLVLPSVTLLLEGAEIEIPGNRLLYQVPGDVSVHCFTFGSSQLLGTTAYIIGHYHQQNLWVEYDLVNSRIGLAHFTCNF</sequence>
<evidence type="ECO:0000256" key="7">
    <source>
        <dbReference type="SAM" id="SignalP"/>
    </source>
</evidence>
<evidence type="ECO:0000313" key="9">
    <source>
        <dbReference type="EMBL" id="CAH9130566.1"/>
    </source>
</evidence>
<accession>A0AAV0F4V2</accession>
<dbReference type="InterPro" id="IPR034161">
    <property type="entry name" value="Pepsin-like_plant"/>
</dbReference>
<gene>
    <name evidence="9" type="ORF">CEPIT_LOCUS30727</name>
</gene>
<dbReference type="InterPro" id="IPR032861">
    <property type="entry name" value="TAXi_N"/>
</dbReference>
<dbReference type="Proteomes" id="UP001152523">
    <property type="component" value="Unassembled WGS sequence"/>
</dbReference>
<feature type="chain" id="PRO_5043538535" description="Peptidase A1 domain-containing protein" evidence="7">
    <location>
        <begin position="20"/>
        <end position="423"/>
    </location>
</feature>
<evidence type="ECO:0000256" key="2">
    <source>
        <dbReference type="ARBA" id="ARBA00022670"/>
    </source>
</evidence>
<dbReference type="InterPro" id="IPR032799">
    <property type="entry name" value="TAXi_C"/>
</dbReference>
<dbReference type="AlphaFoldDB" id="A0AAV0F4V2"/>
<evidence type="ECO:0000256" key="3">
    <source>
        <dbReference type="ARBA" id="ARBA00022750"/>
    </source>
</evidence>
<reference evidence="9" key="1">
    <citation type="submission" date="2022-07" db="EMBL/GenBank/DDBJ databases">
        <authorList>
            <person name="Macas J."/>
            <person name="Novak P."/>
            <person name="Neumann P."/>
        </authorList>
    </citation>
    <scope>NUCLEOTIDE SEQUENCE</scope>
</reference>
<keyword evidence="7" id="KW-0732">Signal</keyword>
<comment type="similarity">
    <text evidence="1">Belongs to the peptidase A1 family.</text>
</comment>
<feature type="active site" evidence="6">
    <location>
        <position position="81"/>
    </location>
</feature>
<keyword evidence="10" id="KW-1185">Reference proteome</keyword>
<dbReference type="EMBL" id="CAMAPF010000962">
    <property type="protein sequence ID" value="CAH9130566.1"/>
    <property type="molecule type" value="Genomic_DNA"/>
</dbReference>
<evidence type="ECO:0000256" key="6">
    <source>
        <dbReference type="PIRSR" id="PIRSR601461-1"/>
    </source>
</evidence>
<keyword evidence="4" id="KW-0378">Hydrolase</keyword>
<feature type="active site" evidence="6">
    <location>
        <position position="292"/>
    </location>
</feature>
<dbReference type="SUPFAM" id="SSF50630">
    <property type="entry name" value="Acid proteases"/>
    <property type="match status" value="1"/>
</dbReference>
<dbReference type="CDD" id="cd05476">
    <property type="entry name" value="pepsin_A_like_plant"/>
    <property type="match status" value="1"/>
</dbReference>
<evidence type="ECO:0000259" key="8">
    <source>
        <dbReference type="PROSITE" id="PS51767"/>
    </source>
</evidence>
<evidence type="ECO:0000256" key="4">
    <source>
        <dbReference type="ARBA" id="ARBA00022801"/>
    </source>
</evidence>
<dbReference type="Pfam" id="PF14541">
    <property type="entry name" value="TAXi_C"/>
    <property type="match status" value="1"/>
</dbReference>
<dbReference type="GO" id="GO:0006508">
    <property type="term" value="P:proteolysis"/>
    <property type="evidence" value="ECO:0007669"/>
    <property type="project" value="UniProtKB-KW"/>
</dbReference>
<dbReference type="Gene3D" id="2.40.70.10">
    <property type="entry name" value="Acid Proteases"/>
    <property type="match status" value="2"/>
</dbReference>
<name>A0AAV0F4V2_9ASTE</name>
<dbReference type="InterPro" id="IPR021109">
    <property type="entry name" value="Peptidase_aspartic_dom_sf"/>
</dbReference>
<dbReference type="InterPro" id="IPR001461">
    <property type="entry name" value="Aspartic_peptidase_A1"/>
</dbReference>
<evidence type="ECO:0000256" key="5">
    <source>
        <dbReference type="ARBA" id="ARBA00023180"/>
    </source>
</evidence>
<dbReference type="PANTHER" id="PTHR47965:SF77">
    <property type="entry name" value="ASPARTIC PROTEINASE PCS1"/>
    <property type="match status" value="1"/>
</dbReference>